<evidence type="ECO:0000256" key="1">
    <source>
        <dbReference type="SAM" id="MobiDB-lite"/>
    </source>
</evidence>
<evidence type="ECO:0000313" key="2">
    <source>
        <dbReference type="EMBL" id="NID06607.1"/>
    </source>
</evidence>
<accession>A0ABX0Q8E4</accession>
<gene>
    <name evidence="2" type="ORF">HBF26_17055</name>
</gene>
<dbReference type="EMBL" id="JAAQQR010000010">
    <property type="protein sequence ID" value="NID06607.1"/>
    <property type="molecule type" value="Genomic_DNA"/>
</dbReference>
<sequence length="75" mass="8400">MSNEAAYFDALKRIASYQSPERLRRGAEKQYGLTPEEAIEMAYENVIEEAKRAVKGKRRPAPKDTPTAGDGEVRS</sequence>
<name>A0ABX0Q8E4_9GAMM</name>
<evidence type="ECO:0000313" key="3">
    <source>
        <dbReference type="Proteomes" id="UP001429601"/>
    </source>
</evidence>
<keyword evidence="3" id="KW-1185">Reference proteome</keyword>
<feature type="region of interest" description="Disordered" evidence="1">
    <location>
        <begin position="51"/>
        <end position="75"/>
    </location>
</feature>
<protein>
    <submittedName>
        <fullName evidence="2">Uncharacterized protein</fullName>
    </submittedName>
</protein>
<dbReference type="Proteomes" id="UP001429601">
    <property type="component" value="Unassembled WGS sequence"/>
</dbReference>
<comment type="caution">
    <text evidence="2">The sequence shown here is derived from an EMBL/GenBank/DDBJ whole genome shotgun (WGS) entry which is preliminary data.</text>
</comment>
<reference evidence="2 3" key="1">
    <citation type="journal article" date="2011" name="Curr. Microbiol.">
        <title>Luteibacter jiangsuensis sp. nov.: a methamidophos-degrading bacterium isolated from a methamidophos-manufacturing factory.</title>
        <authorList>
            <person name="Wang L."/>
            <person name="Wang G.L."/>
            <person name="Li S.P."/>
            <person name="Jiang J.D."/>
        </authorList>
    </citation>
    <scope>NUCLEOTIDE SEQUENCE [LARGE SCALE GENOMIC DNA]</scope>
    <source>
        <strain evidence="2 3">CGMCC 1.10133</strain>
    </source>
</reference>
<proteinExistence type="predicted"/>
<dbReference type="RefSeq" id="WP_167129161.1">
    <property type="nucleotide sequence ID" value="NZ_JAAQQR010000010.1"/>
</dbReference>
<organism evidence="2 3">
    <name type="scientific">Luteibacter jiangsuensis</name>
    <dbReference type="NCBI Taxonomy" id="637577"/>
    <lineage>
        <taxon>Bacteria</taxon>
        <taxon>Pseudomonadati</taxon>
        <taxon>Pseudomonadota</taxon>
        <taxon>Gammaproteobacteria</taxon>
        <taxon>Lysobacterales</taxon>
        <taxon>Rhodanobacteraceae</taxon>
        <taxon>Luteibacter</taxon>
    </lineage>
</organism>